<evidence type="ECO:0000256" key="1">
    <source>
        <dbReference type="SAM" id="Phobius"/>
    </source>
</evidence>
<dbReference type="InterPro" id="IPR002931">
    <property type="entry name" value="Transglutaminase-like"/>
</dbReference>
<feature type="transmembrane region" description="Helical" evidence="1">
    <location>
        <begin position="540"/>
        <end position="557"/>
    </location>
</feature>
<gene>
    <name evidence="3" type="ORF">SMC6_07070</name>
</gene>
<comment type="caution">
    <text evidence="3">The sequence shown here is derived from an EMBL/GenBank/DDBJ whole genome shotgun (WGS) entry which is preliminary data.</text>
</comment>
<feature type="transmembrane region" description="Helical" evidence="1">
    <location>
        <begin position="61"/>
        <end position="79"/>
    </location>
</feature>
<dbReference type="SUPFAM" id="SSF54001">
    <property type="entry name" value="Cysteine proteinases"/>
    <property type="match status" value="1"/>
</dbReference>
<name>A0A398CYF2_9BACT</name>
<dbReference type="Gene3D" id="3.10.620.30">
    <property type="match status" value="1"/>
</dbReference>
<sequence length="641" mass="71247">MRSPLDIRRVLAFLLGLTACGFLSIVEPWYALYAVAFAVALLLAGHVHGRWGRRALEALPLVWFLVLMVLGTQLFALLAQEMLAAMVCRFVLTDNTRDYQGLVLIAVFVTVLSAAGSISVAFGLLLLAEFLVATVLLIMAQFEGRVPHIGRGFYSAIVVSALVSFVFAFGVFFALPRWTLGYIKGSPALVTQTTGFSKDVTITPGEVQQDNTVVMRVDPGKGGSRLPLPAYISGMRYTTFSGRQWLIAAGHPESLYASSGIDSFVVSDQQPDTQTTVYLEPTGTDVVFGLEHITGLRGQFQYLRRDAEGNLFTDAPYYKTIRYDVSSLDQDTVPVDSLVARRPALLDRYLQVPELSQAFRDVAARVVRGLTVRDKAQATRDYLLANYEYSLNPTATSIEDFIVNRHTGYCEHFATSMVLLLRVEGVHARLVSGFLATEWNKASGYLIVRARDAHTWVEVLDGNTWVRYDPTPSSFQQVSLITNILDNVRMAWYRNVVTYDLASQVQAANSLGRFFTGSGRAVTSAFESFRRVVSRLLRDWRVLSGIVVAAVLAFLFLRRRAEDRRGRLASALEDLVGERRLPGETLLELVHRAALSPDIEGLVWRVYGVDFAGEQAVEEEKTLLRLLRDAQHARATARPQL</sequence>
<keyword evidence="1" id="KW-1133">Transmembrane helix</keyword>
<dbReference type="Pfam" id="PF01841">
    <property type="entry name" value="Transglut_core"/>
    <property type="match status" value="1"/>
</dbReference>
<keyword evidence="4" id="KW-1185">Reference proteome</keyword>
<feature type="domain" description="Transglutaminase-like" evidence="2">
    <location>
        <begin position="402"/>
        <end position="472"/>
    </location>
</feature>
<keyword evidence="1" id="KW-0472">Membrane</keyword>
<feature type="transmembrane region" description="Helical" evidence="1">
    <location>
        <begin position="31"/>
        <end position="49"/>
    </location>
</feature>
<dbReference type="RefSeq" id="WP_119175761.1">
    <property type="nucleotide sequence ID" value="NZ_QXIT01000120.1"/>
</dbReference>
<evidence type="ECO:0000313" key="4">
    <source>
        <dbReference type="Proteomes" id="UP000266260"/>
    </source>
</evidence>
<evidence type="ECO:0000259" key="2">
    <source>
        <dbReference type="SMART" id="SM00460"/>
    </source>
</evidence>
<keyword evidence="1" id="KW-0812">Transmembrane</keyword>
<dbReference type="PROSITE" id="PS51257">
    <property type="entry name" value="PROKAR_LIPOPROTEIN"/>
    <property type="match status" value="1"/>
</dbReference>
<dbReference type="Proteomes" id="UP000266260">
    <property type="component" value="Unassembled WGS sequence"/>
</dbReference>
<dbReference type="InterPro" id="IPR021878">
    <property type="entry name" value="TgpA_N"/>
</dbReference>
<dbReference type="EMBL" id="QXIT01000120">
    <property type="protein sequence ID" value="RIE07260.1"/>
    <property type="molecule type" value="Genomic_DNA"/>
</dbReference>
<dbReference type="PANTHER" id="PTHR42736:SF1">
    <property type="entry name" value="PROTEIN-GLUTAMINE GAMMA-GLUTAMYLTRANSFERASE"/>
    <property type="match status" value="1"/>
</dbReference>
<dbReference type="InterPro" id="IPR052901">
    <property type="entry name" value="Bact_TGase-like"/>
</dbReference>
<evidence type="ECO:0000313" key="3">
    <source>
        <dbReference type="EMBL" id="RIE07260.1"/>
    </source>
</evidence>
<dbReference type="PANTHER" id="PTHR42736">
    <property type="entry name" value="PROTEIN-GLUTAMINE GAMMA-GLUTAMYLTRANSFERASE"/>
    <property type="match status" value="1"/>
</dbReference>
<accession>A0A398CYF2</accession>
<protein>
    <submittedName>
        <fullName evidence="3">DUF3488 domain-containing protein</fullName>
    </submittedName>
</protein>
<proteinExistence type="predicted"/>
<dbReference type="Pfam" id="PF11992">
    <property type="entry name" value="TgpA_N"/>
    <property type="match status" value="1"/>
</dbReference>
<dbReference type="SMART" id="SM00460">
    <property type="entry name" value="TGc"/>
    <property type="match status" value="1"/>
</dbReference>
<dbReference type="InterPro" id="IPR038765">
    <property type="entry name" value="Papain-like_cys_pep_sf"/>
</dbReference>
<organism evidence="3 4">
    <name type="scientific">Candidatus Cryosericum odellii</name>
    <dbReference type="NCBI Taxonomy" id="2290917"/>
    <lineage>
        <taxon>Bacteria</taxon>
        <taxon>Pseudomonadati</taxon>
        <taxon>Caldisericota/Cryosericota group</taxon>
        <taxon>Candidatus Cryosericota</taxon>
        <taxon>Candidatus Cryosericia</taxon>
        <taxon>Candidatus Cryosericales</taxon>
        <taxon>Candidatus Cryosericaceae</taxon>
        <taxon>Candidatus Cryosericum</taxon>
    </lineage>
</organism>
<feature type="transmembrane region" description="Helical" evidence="1">
    <location>
        <begin position="99"/>
        <end position="132"/>
    </location>
</feature>
<dbReference type="AlphaFoldDB" id="A0A398CYF2"/>
<reference evidence="3 4" key="1">
    <citation type="submission" date="2018-09" db="EMBL/GenBank/DDBJ databases">
        <title>Discovery and Ecogenomic Context for Candidatus Cryosericales, a Global Caldiserica Order Active in Thawing Permafrost.</title>
        <authorList>
            <person name="Martinez M.A."/>
            <person name="Woodcroft B.J."/>
            <person name="Ignacio Espinoza J.C."/>
            <person name="Zayed A."/>
            <person name="Singleton C.M."/>
            <person name="Boyd J."/>
            <person name="Li Y.-F."/>
            <person name="Purvine S."/>
            <person name="Maughan H."/>
            <person name="Hodgkins S.B."/>
            <person name="Anderson D."/>
            <person name="Sederholm M."/>
            <person name="Temperton B."/>
            <person name="Saleska S.R."/>
            <person name="Tyson G.W."/>
            <person name="Rich V.I."/>
        </authorList>
    </citation>
    <scope>NUCLEOTIDE SEQUENCE [LARGE SCALE GENOMIC DNA]</scope>
    <source>
        <strain evidence="3 4">SMC6</strain>
    </source>
</reference>
<feature type="transmembrane region" description="Helical" evidence="1">
    <location>
        <begin position="153"/>
        <end position="175"/>
    </location>
</feature>